<protein>
    <submittedName>
        <fullName evidence="2">Tetratricopeptide repeat protein</fullName>
    </submittedName>
</protein>
<keyword evidence="3" id="KW-1185">Reference proteome</keyword>
<dbReference type="PROSITE" id="PS50005">
    <property type="entry name" value="TPR"/>
    <property type="match status" value="1"/>
</dbReference>
<dbReference type="SUPFAM" id="SSF48452">
    <property type="entry name" value="TPR-like"/>
    <property type="match status" value="2"/>
</dbReference>
<dbReference type="InterPro" id="IPR019734">
    <property type="entry name" value="TPR_rpt"/>
</dbReference>
<dbReference type="InterPro" id="IPR011990">
    <property type="entry name" value="TPR-like_helical_dom_sf"/>
</dbReference>
<sequence length="424" mass="48223">MVIRHVNGILGGLIGAGILLFSAQEALAQSGQCGKSREVGAKALDEATYKQLNGVYEDVGEEKFNDAFNELQKMLNRAGRDEYLQAILHQALAQVEWSRENYDPALSHFEKAVELDALPNQAHFALMYQIAQLYFMKERYDDALERLDLWFCTAPEEKITSGAYVLQASIFAAKLDYARALTAIEKAISMDENPKEPWYQLKLAAHYELEQYPQAAQTLEIMITRWPEKKIYWTQLAQTYYKLKQDDKALSVAALAYRKNLMDKQADVMFLSSLYANSDVPYKAAEVLQKGIEDGIVESTERNWTATADNWYAAEELEKALVAYEKAGQAASDGDIDLRRGYILVDLERWDAAREALDNALEKGGLDERKTGEAYLLRGMAQFNLGQLDRASADWGRASRYPRTKDAAQQWINHLREERRRRAS</sequence>
<evidence type="ECO:0000256" key="1">
    <source>
        <dbReference type="PROSITE-ProRule" id="PRU00339"/>
    </source>
</evidence>
<reference evidence="2 3" key="1">
    <citation type="submission" date="2024-02" db="EMBL/GenBank/DDBJ databases">
        <title>A novel Wenzhouxiangellaceae bacterium, isolated from coastal sediments.</title>
        <authorList>
            <person name="Du Z.-J."/>
            <person name="Ye Y.-Q."/>
            <person name="Zhang X.-Y."/>
        </authorList>
    </citation>
    <scope>NUCLEOTIDE SEQUENCE [LARGE SCALE GENOMIC DNA]</scope>
    <source>
        <strain evidence="2 3">CH-27</strain>
    </source>
</reference>
<organism evidence="2 3">
    <name type="scientific">Elongatibacter sediminis</name>
    <dbReference type="NCBI Taxonomy" id="3119006"/>
    <lineage>
        <taxon>Bacteria</taxon>
        <taxon>Pseudomonadati</taxon>
        <taxon>Pseudomonadota</taxon>
        <taxon>Gammaproteobacteria</taxon>
        <taxon>Chromatiales</taxon>
        <taxon>Wenzhouxiangellaceae</taxon>
        <taxon>Elongatibacter</taxon>
    </lineage>
</organism>
<dbReference type="SMART" id="SM00028">
    <property type="entry name" value="TPR"/>
    <property type="match status" value="4"/>
</dbReference>
<dbReference type="Pfam" id="PF13432">
    <property type="entry name" value="TPR_16"/>
    <property type="match status" value="3"/>
</dbReference>
<evidence type="ECO:0000313" key="2">
    <source>
        <dbReference type="EMBL" id="MEJ8569040.1"/>
    </source>
</evidence>
<dbReference type="Gene3D" id="1.25.40.10">
    <property type="entry name" value="Tetratricopeptide repeat domain"/>
    <property type="match status" value="3"/>
</dbReference>
<proteinExistence type="predicted"/>
<dbReference type="Proteomes" id="UP001359886">
    <property type="component" value="Unassembled WGS sequence"/>
</dbReference>
<dbReference type="RefSeq" id="WP_354696364.1">
    <property type="nucleotide sequence ID" value="NZ_JAZHOG010000011.1"/>
</dbReference>
<name>A0AAW9RJK2_9GAMM</name>
<accession>A0AAW9RJK2</accession>
<gene>
    <name evidence="2" type="ORF">V3330_15520</name>
</gene>
<dbReference type="AlphaFoldDB" id="A0AAW9RJK2"/>
<dbReference type="EMBL" id="JAZHOG010000011">
    <property type="protein sequence ID" value="MEJ8569040.1"/>
    <property type="molecule type" value="Genomic_DNA"/>
</dbReference>
<feature type="repeat" description="TPR" evidence="1">
    <location>
        <begin position="86"/>
        <end position="119"/>
    </location>
</feature>
<comment type="caution">
    <text evidence="2">The sequence shown here is derived from an EMBL/GenBank/DDBJ whole genome shotgun (WGS) entry which is preliminary data.</text>
</comment>
<dbReference type="Pfam" id="PF13181">
    <property type="entry name" value="TPR_8"/>
    <property type="match status" value="1"/>
</dbReference>
<evidence type="ECO:0000313" key="3">
    <source>
        <dbReference type="Proteomes" id="UP001359886"/>
    </source>
</evidence>
<keyword evidence="1" id="KW-0802">TPR repeat</keyword>